<keyword evidence="5" id="KW-1185">Reference proteome</keyword>
<dbReference type="InterPro" id="IPR017255">
    <property type="entry name" value="AcTrfase_GNAT_prd"/>
</dbReference>
<evidence type="ECO:0000259" key="3">
    <source>
        <dbReference type="PROSITE" id="PS51186"/>
    </source>
</evidence>
<dbReference type="InterPro" id="IPR000182">
    <property type="entry name" value="GNAT_dom"/>
</dbReference>
<dbReference type="Gene3D" id="3.40.630.30">
    <property type="match status" value="1"/>
</dbReference>
<dbReference type="PANTHER" id="PTHR43877">
    <property type="entry name" value="AMINOALKYLPHOSPHONATE N-ACETYLTRANSFERASE-RELATED-RELATED"/>
    <property type="match status" value="1"/>
</dbReference>
<comment type="caution">
    <text evidence="4">The sequence shown here is derived from an EMBL/GenBank/DDBJ whole genome shotgun (WGS) entry which is preliminary data.</text>
</comment>
<dbReference type="PIRSF" id="PIRSF037663">
    <property type="entry name" value="Acetyltransf_GNAT_prd"/>
    <property type="match status" value="1"/>
</dbReference>
<dbReference type="RefSeq" id="WP_105870740.1">
    <property type="nucleotide sequence ID" value="NZ_PVLV01000391.1"/>
</dbReference>
<gene>
    <name evidence="4" type="ORF">C6N75_22635</name>
</gene>
<dbReference type="GO" id="GO:0016747">
    <property type="term" value="F:acyltransferase activity, transferring groups other than amino-acyl groups"/>
    <property type="evidence" value="ECO:0007669"/>
    <property type="project" value="InterPro"/>
</dbReference>
<accession>A0A2S9PRE7</accession>
<reference evidence="4 5" key="1">
    <citation type="submission" date="2018-03" db="EMBL/GenBank/DDBJ databases">
        <title>Novel Streptomyces sp. from soil.</title>
        <authorList>
            <person name="Tan G.Y.A."/>
            <person name="Lee Z.Y."/>
        </authorList>
    </citation>
    <scope>NUCLEOTIDE SEQUENCE [LARGE SCALE GENOMIC DNA]</scope>
    <source>
        <strain evidence="4 5">ST5x</strain>
    </source>
</reference>
<organism evidence="4 5">
    <name type="scientific">Streptomyces solincola</name>
    <dbReference type="NCBI Taxonomy" id="2100817"/>
    <lineage>
        <taxon>Bacteria</taxon>
        <taxon>Bacillati</taxon>
        <taxon>Actinomycetota</taxon>
        <taxon>Actinomycetes</taxon>
        <taxon>Kitasatosporales</taxon>
        <taxon>Streptomycetaceae</taxon>
        <taxon>Streptomyces</taxon>
    </lineage>
</organism>
<dbReference type="InterPro" id="IPR016181">
    <property type="entry name" value="Acyl_CoA_acyltransferase"/>
</dbReference>
<dbReference type="Proteomes" id="UP000239322">
    <property type="component" value="Unassembled WGS sequence"/>
</dbReference>
<evidence type="ECO:0000313" key="4">
    <source>
        <dbReference type="EMBL" id="PRH76998.1"/>
    </source>
</evidence>
<evidence type="ECO:0000256" key="2">
    <source>
        <dbReference type="ARBA" id="ARBA00023315"/>
    </source>
</evidence>
<protein>
    <submittedName>
        <fullName evidence="4">GNAT family N-acetyltransferase</fullName>
    </submittedName>
</protein>
<dbReference type="Pfam" id="PF00583">
    <property type="entry name" value="Acetyltransf_1"/>
    <property type="match status" value="1"/>
</dbReference>
<dbReference type="CDD" id="cd04301">
    <property type="entry name" value="NAT_SF"/>
    <property type="match status" value="1"/>
</dbReference>
<dbReference type="EMBL" id="PVLV01000391">
    <property type="protein sequence ID" value="PRH76998.1"/>
    <property type="molecule type" value="Genomic_DNA"/>
</dbReference>
<dbReference type="AlphaFoldDB" id="A0A2S9PRE7"/>
<sequence>MPLLRRARVSDHAALVECVHRWGDGPGAPAEPRDVSLLLPRVFLQSFSGTSLVVEDATGVRAFLVGLHSADHDDRAHIHFVGVDPALRGRGLARGLYAAFFARAAEAGRREVRAATWHRNTGSIAFHQALGFSLDTSESELDGLPVHRDYDGPGHHRVCFRKAIAG</sequence>
<dbReference type="InterPro" id="IPR050832">
    <property type="entry name" value="Bact_Acetyltransf"/>
</dbReference>
<dbReference type="OrthoDB" id="8593648at2"/>
<name>A0A2S9PRE7_9ACTN</name>
<keyword evidence="2" id="KW-0012">Acyltransferase</keyword>
<evidence type="ECO:0000313" key="5">
    <source>
        <dbReference type="Proteomes" id="UP000239322"/>
    </source>
</evidence>
<dbReference type="SUPFAM" id="SSF55729">
    <property type="entry name" value="Acyl-CoA N-acyltransferases (Nat)"/>
    <property type="match status" value="1"/>
</dbReference>
<keyword evidence="1 4" id="KW-0808">Transferase</keyword>
<dbReference type="PROSITE" id="PS51186">
    <property type="entry name" value="GNAT"/>
    <property type="match status" value="1"/>
</dbReference>
<proteinExistence type="predicted"/>
<feature type="domain" description="N-acetyltransferase" evidence="3">
    <location>
        <begin position="2"/>
        <end position="165"/>
    </location>
</feature>
<evidence type="ECO:0000256" key="1">
    <source>
        <dbReference type="ARBA" id="ARBA00022679"/>
    </source>
</evidence>